<feature type="non-terminal residue" evidence="1">
    <location>
        <position position="137"/>
    </location>
</feature>
<accession>A0ABY7DF28</accession>
<reference evidence="1" key="1">
    <citation type="submission" date="2022-11" db="EMBL/GenBank/DDBJ databases">
        <title>Centuries of genome instability and evolution in soft-shell clam transmissible cancer (bioRxiv).</title>
        <authorList>
            <person name="Hart S.F.M."/>
            <person name="Yonemitsu M.A."/>
            <person name="Giersch R.M."/>
            <person name="Beal B.F."/>
            <person name="Arriagada G."/>
            <person name="Davis B.W."/>
            <person name="Ostrander E.A."/>
            <person name="Goff S.P."/>
            <person name="Metzger M.J."/>
        </authorList>
    </citation>
    <scope>NUCLEOTIDE SEQUENCE</scope>
    <source>
        <strain evidence="1">MELC-2E11</strain>
        <tissue evidence="1">Siphon/mantle</tissue>
    </source>
</reference>
<evidence type="ECO:0000313" key="1">
    <source>
        <dbReference type="EMBL" id="WAQ95325.1"/>
    </source>
</evidence>
<gene>
    <name evidence="1" type="ORF">MAR_028015</name>
</gene>
<protein>
    <submittedName>
        <fullName evidence="1">Uncharacterized protein</fullName>
    </submittedName>
</protein>
<name>A0ABY7DF28_MYAAR</name>
<sequence>FKSLLERVDEYATLRAWYFKLDYILKNLSFLSPETREKTSAEAGPATIWGNITPLEDITVTTQVLPLEDPMDKPREIPAPSLPPPTYCVITDLFRPLAAAVAAIVPCDIICSTPTASKWGQDNTEACIVRDILSCMY</sequence>
<keyword evidence="2" id="KW-1185">Reference proteome</keyword>
<organism evidence="1 2">
    <name type="scientific">Mya arenaria</name>
    <name type="common">Soft-shell clam</name>
    <dbReference type="NCBI Taxonomy" id="6604"/>
    <lineage>
        <taxon>Eukaryota</taxon>
        <taxon>Metazoa</taxon>
        <taxon>Spiralia</taxon>
        <taxon>Lophotrochozoa</taxon>
        <taxon>Mollusca</taxon>
        <taxon>Bivalvia</taxon>
        <taxon>Autobranchia</taxon>
        <taxon>Heteroconchia</taxon>
        <taxon>Euheterodonta</taxon>
        <taxon>Imparidentia</taxon>
        <taxon>Neoheterodontei</taxon>
        <taxon>Myida</taxon>
        <taxon>Myoidea</taxon>
        <taxon>Myidae</taxon>
        <taxon>Mya</taxon>
    </lineage>
</organism>
<dbReference type="EMBL" id="CP111013">
    <property type="protein sequence ID" value="WAQ95325.1"/>
    <property type="molecule type" value="Genomic_DNA"/>
</dbReference>
<dbReference type="Proteomes" id="UP001164746">
    <property type="component" value="Chromosome 2"/>
</dbReference>
<evidence type="ECO:0000313" key="2">
    <source>
        <dbReference type="Proteomes" id="UP001164746"/>
    </source>
</evidence>
<proteinExistence type="predicted"/>